<dbReference type="AlphaFoldDB" id="E3NLM5"/>
<dbReference type="HOGENOM" id="CLU_730059_0_0_1"/>
<accession>E3NLM5</accession>
<dbReference type="PANTHER" id="PTHR21516">
    <property type="entry name" value="AAA_LID_7 DOMAIN-CONTAINING PROTEIN-RELATED-RELATED"/>
    <property type="match status" value="1"/>
</dbReference>
<dbReference type="Proteomes" id="UP000008281">
    <property type="component" value="Unassembled WGS sequence"/>
</dbReference>
<evidence type="ECO:0000313" key="3">
    <source>
        <dbReference type="Proteomes" id="UP000008281"/>
    </source>
</evidence>
<feature type="region of interest" description="Disordered" evidence="1">
    <location>
        <begin position="177"/>
        <end position="222"/>
    </location>
</feature>
<name>E3NLM5_CAERE</name>
<gene>
    <name evidence="2" type="ORF">CRE_15795</name>
</gene>
<organism evidence="3">
    <name type="scientific">Caenorhabditis remanei</name>
    <name type="common">Caenorhabditis vulgaris</name>
    <dbReference type="NCBI Taxonomy" id="31234"/>
    <lineage>
        <taxon>Eukaryota</taxon>
        <taxon>Metazoa</taxon>
        <taxon>Ecdysozoa</taxon>
        <taxon>Nematoda</taxon>
        <taxon>Chromadorea</taxon>
        <taxon>Rhabditida</taxon>
        <taxon>Rhabditina</taxon>
        <taxon>Rhabditomorpha</taxon>
        <taxon>Rhabditoidea</taxon>
        <taxon>Rhabditidae</taxon>
        <taxon>Peloderinae</taxon>
        <taxon>Caenorhabditis</taxon>
    </lineage>
</organism>
<evidence type="ECO:0000256" key="1">
    <source>
        <dbReference type="SAM" id="MobiDB-lite"/>
    </source>
</evidence>
<dbReference type="PANTHER" id="PTHR21516:SF4">
    <property type="entry name" value="AAA_LID_7 DOMAIN-CONTAINING PROTEIN-RELATED"/>
    <property type="match status" value="1"/>
</dbReference>
<dbReference type="InParanoid" id="E3NLM5"/>
<sequence>MSKPSEKAQTPKKPLLEKIATGSFLFVGRSFIDSKGTRSTWLVSPKNNQRVSVQTSMLEKSKLKLGDFVRATFGAEKDAIKGLKKEEYQNKKIVNNIKVEGDVAYIPVTGTVCSKNNMFIFEIDGFSSALYAGTDDLKPGDKHDIEISVLSDPYSSDKFSDKALQFGARLKKEKGLSTEMNEMDIKDKKEKVKKEVKEEASSPSLSSEENGKQTSGTTSSPTRSVTAFVVKIMKQSEEENQYQLWVTTKGKEGIFTSTKKLDLLDAFTGNFEENVNMINRSNKMFFFQKNDIFECTKYIKAVKNPIKNRVVKNNRVFLCVTVKQVTEKRTQEPVASAEYFPKIVGSEAVKVDDKLDKEISIQFKKHTYGYRWTAVKKPK</sequence>
<evidence type="ECO:0000313" key="2">
    <source>
        <dbReference type="EMBL" id="EFP05089.1"/>
    </source>
</evidence>
<dbReference type="InterPro" id="IPR004987">
    <property type="entry name" value="DUF272"/>
</dbReference>
<dbReference type="EMBL" id="DS268913">
    <property type="protein sequence ID" value="EFP05089.1"/>
    <property type="molecule type" value="Genomic_DNA"/>
</dbReference>
<reference evidence="2" key="1">
    <citation type="submission" date="2007-07" db="EMBL/GenBank/DDBJ databases">
        <title>PCAP assembly of the Caenorhabditis remanei genome.</title>
        <authorList>
            <consortium name="The Caenorhabditis remanei Sequencing Consortium"/>
            <person name="Wilson R.K."/>
        </authorList>
    </citation>
    <scope>NUCLEOTIDE SEQUENCE [LARGE SCALE GENOMIC DNA]</scope>
    <source>
        <strain evidence="2">PB4641</strain>
    </source>
</reference>
<feature type="compositionally biased region" description="Basic and acidic residues" evidence="1">
    <location>
        <begin position="183"/>
        <end position="200"/>
    </location>
</feature>
<proteinExistence type="predicted"/>
<feature type="compositionally biased region" description="Polar residues" evidence="1">
    <location>
        <begin position="212"/>
        <end position="222"/>
    </location>
</feature>
<keyword evidence="3" id="KW-1185">Reference proteome</keyword>
<protein>
    <submittedName>
        <fullName evidence="2">Uncharacterized protein</fullName>
    </submittedName>
</protein>
<dbReference type="Pfam" id="PF03312">
    <property type="entry name" value="DUF272"/>
    <property type="match status" value="1"/>
</dbReference>